<evidence type="ECO:0000256" key="2">
    <source>
        <dbReference type="SAM" id="SignalP"/>
    </source>
</evidence>
<dbReference type="Proteomes" id="UP001519343">
    <property type="component" value="Unassembled WGS sequence"/>
</dbReference>
<comment type="caution">
    <text evidence="3">The sequence shown here is derived from an EMBL/GenBank/DDBJ whole genome shotgun (WGS) entry which is preliminary data.</text>
</comment>
<keyword evidence="4" id="KW-1185">Reference proteome</keyword>
<proteinExistence type="inferred from homology"/>
<evidence type="ECO:0000313" key="3">
    <source>
        <dbReference type="EMBL" id="MBP1934217.1"/>
    </source>
</evidence>
<feature type="signal peptide" evidence="2">
    <location>
        <begin position="1"/>
        <end position="21"/>
    </location>
</feature>
<evidence type="ECO:0000256" key="1">
    <source>
        <dbReference type="ARBA" id="ARBA00009820"/>
    </source>
</evidence>
<reference evidence="3 4" key="1">
    <citation type="submission" date="2021-03" db="EMBL/GenBank/DDBJ databases">
        <title>Genomic Encyclopedia of Type Strains, Phase IV (KMG-IV): sequencing the most valuable type-strain genomes for metagenomic binning, comparative biology and taxonomic classification.</title>
        <authorList>
            <person name="Goeker M."/>
        </authorList>
    </citation>
    <scope>NUCLEOTIDE SEQUENCE [LARGE SCALE GENOMIC DNA]</scope>
    <source>
        <strain evidence="3 4">DSM 24738</strain>
    </source>
</reference>
<dbReference type="PANTHER" id="PTHR36842:SF1">
    <property type="entry name" value="PROTEIN TOLB"/>
    <property type="match status" value="1"/>
</dbReference>
<dbReference type="EMBL" id="JAGGKT010000018">
    <property type="protein sequence ID" value="MBP1934217.1"/>
    <property type="molecule type" value="Genomic_DNA"/>
</dbReference>
<dbReference type="SUPFAM" id="SSF82171">
    <property type="entry name" value="DPP6 N-terminal domain-like"/>
    <property type="match status" value="1"/>
</dbReference>
<dbReference type="RefSeq" id="WP_209812224.1">
    <property type="nucleotide sequence ID" value="NZ_JAGGKT010000018.1"/>
</dbReference>
<dbReference type="InterPro" id="IPR011659">
    <property type="entry name" value="WD40"/>
</dbReference>
<dbReference type="PANTHER" id="PTHR36842">
    <property type="entry name" value="PROTEIN TOLB HOMOLOG"/>
    <property type="match status" value="1"/>
</dbReference>
<keyword evidence="2" id="KW-0732">Signal</keyword>
<accession>A0ABS4GVD0</accession>
<name>A0ABS4GVD0_9BACL</name>
<protein>
    <submittedName>
        <fullName evidence="3">Uncharacterized protein</fullName>
    </submittedName>
</protein>
<comment type="similarity">
    <text evidence="1">Belongs to the TolB family.</text>
</comment>
<evidence type="ECO:0000313" key="4">
    <source>
        <dbReference type="Proteomes" id="UP001519343"/>
    </source>
</evidence>
<dbReference type="Pfam" id="PF07676">
    <property type="entry name" value="PD40"/>
    <property type="match status" value="1"/>
</dbReference>
<organism evidence="3 4">
    <name type="scientific">Ammoniphilus resinae</name>
    <dbReference type="NCBI Taxonomy" id="861532"/>
    <lineage>
        <taxon>Bacteria</taxon>
        <taxon>Bacillati</taxon>
        <taxon>Bacillota</taxon>
        <taxon>Bacilli</taxon>
        <taxon>Bacillales</taxon>
        <taxon>Paenibacillaceae</taxon>
        <taxon>Aneurinibacillus group</taxon>
        <taxon>Ammoniphilus</taxon>
    </lineage>
</organism>
<feature type="chain" id="PRO_5045876059" evidence="2">
    <location>
        <begin position="22"/>
        <end position="416"/>
    </location>
</feature>
<dbReference type="InterPro" id="IPR011042">
    <property type="entry name" value="6-blade_b-propeller_TolB-like"/>
</dbReference>
<dbReference type="Gene3D" id="2.120.10.30">
    <property type="entry name" value="TolB, C-terminal domain"/>
    <property type="match status" value="2"/>
</dbReference>
<sequence>MKKMLALLIAFLLLLQPISLATGFPQAAFIRNHDLWIKMGNGEIKLTDGIRAAYPKWSPDGQWIAYLSVPKDVEFAPRAGELWLYHLDSEKHTKVSPNASANFSWSPKQNVLAFQSDQDLLQTATSGQAQKIASGVINFSWLPDGTGFLTSSKAGENVYSDIVLSKFLWNQQTDRYKSHPFYTIKVGANDYFYGTSAFKWSPDRRWIAFELVPTASLSADSNTLSVISSDAKLFRKIDQMLNYENWFQWAPTVSQLGYIQGVSRLATENKKFKVFNPEQNAASEFTPAGYVDRDFDWQTDQMVVVSRSKESKGFSASERPMPSLYKLDTRTKTVMKITSPSAKEGDFRPESTGGHLLWIRTNREKANVWIASPNGLDQKIWIQNLDLGAWYYEHWDWDQVFALYRKNITAFLPVSD</sequence>
<gene>
    <name evidence="3" type="ORF">J2Z37_004236</name>
</gene>